<keyword evidence="8" id="KW-0391">Immunity</keyword>
<evidence type="ECO:0000256" key="9">
    <source>
        <dbReference type="PROSITE-ProRule" id="PRU00723"/>
    </source>
</evidence>
<dbReference type="PANTHER" id="PTHR10887">
    <property type="entry name" value="DNA2/NAM7 HELICASE FAMILY"/>
    <property type="match status" value="1"/>
</dbReference>
<keyword evidence="10" id="KW-0175">Coiled coil</keyword>
<feature type="zinc finger region" description="C3H1-type" evidence="9">
    <location>
        <begin position="118"/>
        <end position="145"/>
    </location>
</feature>
<comment type="subcellular location">
    <subcellularLocation>
        <location evidence="1">Cytoplasm</location>
    </subcellularLocation>
</comment>
<keyword evidence="7 9" id="KW-0862">Zinc</keyword>
<dbReference type="Pfam" id="PF20173">
    <property type="entry name" value="ZnF_RZ-type"/>
    <property type="match status" value="1"/>
</dbReference>
<gene>
    <name evidence="14" type="ORF">M409DRAFT_71510</name>
</gene>
<dbReference type="FunFam" id="3.40.50.300:FF:001660">
    <property type="entry name" value="NF-X1 finger and helicase protein, putative"/>
    <property type="match status" value="1"/>
</dbReference>
<evidence type="ECO:0000256" key="7">
    <source>
        <dbReference type="ARBA" id="ARBA00022833"/>
    </source>
</evidence>
<evidence type="ECO:0000259" key="12">
    <source>
        <dbReference type="PROSITE" id="PS50103"/>
    </source>
</evidence>
<evidence type="ECO:0000256" key="3">
    <source>
        <dbReference type="ARBA" id="ARBA00022723"/>
    </source>
</evidence>
<evidence type="ECO:0000256" key="2">
    <source>
        <dbReference type="ARBA" id="ARBA00022490"/>
    </source>
</evidence>
<evidence type="ECO:0000256" key="1">
    <source>
        <dbReference type="ARBA" id="ARBA00004496"/>
    </source>
</evidence>
<evidence type="ECO:0000256" key="8">
    <source>
        <dbReference type="ARBA" id="ARBA00022859"/>
    </source>
</evidence>
<feature type="domain" description="RZ-type" evidence="13">
    <location>
        <begin position="1989"/>
        <end position="2064"/>
    </location>
</feature>
<keyword evidence="2" id="KW-0963">Cytoplasm</keyword>
<accession>A0A6A6BV98</accession>
<keyword evidence="6" id="KW-0547">Nucleotide-binding</keyword>
<dbReference type="Proteomes" id="UP000799537">
    <property type="component" value="Unassembled WGS sequence"/>
</dbReference>
<dbReference type="GO" id="GO:0008270">
    <property type="term" value="F:zinc ion binding"/>
    <property type="evidence" value="ECO:0007669"/>
    <property type="project" value="UniProtKB-KW"/>
</dbReference>
<dbReference type="PANTHER" id="PTHR10887:SF445">
    <property type="entry name" value="NFX1-TYPE ZINC FINGER-CONTAINING PROTEIN 1"/>
    <property type="match status" value="1"/>
</dbReference>
<dbReference type="Gene3D" id="3.40.50.300">
    <property type="entry name" value="P-loop containing nucleotide triphosphate hydrolases"/>
    <property type="match status" value="2"/>
</dbReference>
<keyword evidence="6" id="KW-0347">Helicase</keyword>
<evidence type="ECO:0000313" key="14">
    <source>
        <dbReference type="EMBL" id="KAF2158724.1"/>
    </source>
</evidence>
<evidence type="ECO:0000256" key="10">
    <source>
        <dbReference type="SAM" id="Coils"/>
    </source>
</evidence>
<dbReference type="SUPFAM" id="SSF52540">
    <property type="entry name" value="P-loop containing nucleoside triphosphate hydrolases"/>
    <property type="match status" value="1"/>
</dbReference>
<keyword evidence="4" id="KW-0677">Repeat</keyword>
<keyword evidence="3 9" id="KW-0479">Metal-binding</keyword>
<proteinExistence type="predicted"/>
<feature type="region of interest" description="Disordered" evidence="11">
    <location>
        <begin position="94"/>
        <end position="122"/>
    </location>
</feature>
<evidence type="ECO:0000259" key="13">
    <source>
        <dbReference type="PROSITE" id="PS51981"/>
    </source>
</evidence>
<dbReference type="InterPro" id="IPR045055">
    <property type="entry name" value="DNA2/NAM7-like"/>
</dbReference>
<dbReference type="GeneID" id="54572475"/>
<keyword evidence="6" id="KW-0378">Hydrolase</keyword>
<dbReference type="RefSeq" id="XP_033659613.1">
    <property type="nucleotide sequence ID" value="XM_033819203.1"/>
</dbReference>
<keyword evidence="6" id="KW-0067">ATP-binding</keyword>
<dbReference type="InterPro" id="IPR041679">
    <property type="entry name" value="DNA2/NAM7-like_C"/>
</dbReference>
<reference evidence="14" key="1">
    <citation type="journal article" date="2020" name="Stud. Mycol.">
        <title>101 Dothideomycetes genomes: a test case for predicting lifestyles and emergence of pathogens.</title>
        <authorList>
            <person name="Haridas S."/>
            <person name="Albert R."/>
            <person name="Binder M."/>
            <person name="Bloem J."/>
            <person name="Labutti K."/>
            <person name="Salamov A."/>
            <person name="Andreopoulos B."/>
            <person name="Baker S."/>
            <person name="Barry K."/>
            <person name="Bills G."/>
            <person name="Bluhm B."/>
            <person name="Cannon C."/>
            <person name="Castanera R."/>
            <person name="Culley D."/>
            <person name="Daum C."/>
            <person name="Ezra D."/>
            <person name="Gonzalez J."/>
            <person name="Henrissat B."/>
            <person name="Kuo A."/>
            <person name="Liang C."/>
            <person name="Lipzen A."/>
            <person name="Lutzoni F."/>
            <person name="Magnuson J."/>
            <person name="Mondo S."/>
            <person name="Nolan M."/>
            <person name="Ohm R."/>
            <person name="Pangilinan J."/>
            <person name="Park H.-J."/>
            <person name="Ramirez L."/>
            <person name="Alfaro M."/>
            <person name="Sun H."/>
            <person name="Tritt A."/>
            <person name="Yoshinaga Y."/>
            <person name="Zwiers L.-H."/>
            <person name="Turgeon B."/>
            <person name="Goodwin S."/>
            <person name="Spatafora J."/>
            <person name="Crous P."/>
            <person name="Grigoriev I."/>
        </authorList>
    </citation>
    <scope>NUCLEOTIDE SEQUENCE</scope>
    <source>
        <strain evidence="14">ATCC 36951</strain>
    </source>
</reference>
<evidence type="ECO:0000256" key="11">
    <source>
        <dbReference type="SAM" id="MobiDB-lite"/>
    </source>
</evidence>
<dbReference type="InterPro" id="IPR000967">
    <property type="entry name" value="Znf_NFX1"/>
</dbReference>
<protein>
    <submittedName>
        <fullName evidence="14">Uncharacterized protein</fullName>
    </submittedName>
</protein>
<dbReference type="InterPro" id="IPR046439">
    <property type="entry name" value="ZF_RZ_dom"/>
</dbReference>
<evidence type="ECO:0000256" key="4">
    <source>
        <dbReference type="ARBA" id="ARBA00022737"/>
    </source>
</evidence>
<dbReference type="InterPro" id="IPR000571">
    <property type="entry name" value="Znf_CCCH"/>
</dbReference>
<dbReference type="InterPro" id="IPR041677">
    <property type="entry name" value="DNA2/NAM7_AAA_11"/>
</dbReference>
<dbReference type="GO" id="GO:0005737">
    <property type="term" value="C:cytoplasm"/>
    <property type="evidence" value="ECO:0007669"/>
    <property type="project" value="UniProtKB-SubCell"/>
</dbReference>
<dbReference type="GO" id="GO:0031048">
    <property type="term" value="P:regulatory ncRNA-mediated heterochromatin formation"/>
    <property type="evidence" value="ECO:0007669"/>
    <property type="project" value="TreeGrafter"/>
</dbReference>
<dbReference type="SMART" id="SM00438">
    <property type="entry name" value="ZnF_NFX"/>
    <property type="match status" value="5"/>
</dbReference>
<dbReference type="CDD" id="cd18808">
    <property type="entry name" value="SF1_C_Upf1"/>
    <property type="match status" value="1"/>
</dbReference>
<evidence type="ECO:0000256" key="5">
    <source>
        <dbReference type="ARBA" id="ARBA00022771"/>
    </source>
</evidence>
<dbReference type="EMBL" id="ML993651">
    <property type="protein sequence ID" value="KAF2158724.1"/>
    <property type="molecule type" value="Genomic_DNA"/>
</dbReference>
<organism evidence="14 15">
    <name type="scientific">Zasmidium cellare ATCC 36951</name>
    <dbReference type="NCBI Taxonomy" id="1080233"/>
    <lineage>
        <taxon>Eukaryota</taxon>
        <taxon>Fungi</taxon>
        <taxon>Dikarya</taxon>
        <taxon>Ascomycota</taxon>
        <taxon>Pezizomycotina</taxon>
        <taxon>Dothideomycetes</taxon>
        <taxon>Dothideomycetidae</taxon>
        <taxon>Mycosphaerellales</taxon>
        <taxon>Mycosphaerellaceae</taxon>
        <taxon>Zasmidium</taxon>
    </lineage>
</organism>
<feature type="coiled-coil region" evidence="10">
    <location>
        <begin position="1939"/>
        <end position="1984"/>
    </location>
</feature>
<dbReference type="GO" id="GO:0031380">
    <property type="term" value="C:nuclear RNA-directed RNA polymerase complex"/>
    <property type="evidence" value="ECO:0007669"/>
    <property type="project" value="TreeGrafter"/>
</dbReference>
<dbReference type="InterPro" id="IPR027417">
    <property type="entry name" value="P-loop_NTPase"/>
</dbReference>
<dbReference type="CDD" id="cd17936">
    <property type="entry name" value="EEXXEc_NFX1"/>
    <property type="match status" value="1"/>
</dbReference>
<dbReference type="GO" id="GO:0004386">
    <property type="term" value="F:helicase activity"/>
    <property type="evidence" value="ECO:0007669"/>
    <property type="project" value="InterPro"/>
</dbReference>
<feature type="domain" description="C3H1-type" evidence="12">
    <location>
        <begin position="118"/>
        <end position="145"/>
    </location>
</feature>
<feature type="compositionally biased region" description="Low complexity" evidence="11">
    <location>
        <begin position="110"/>
        <end position="120"/>
    </location>
</feature>
<dbReference type="CDD" id="cd06008">
    <property type="entry name" value="NF-X1-zinc-finger"/>
    <property type="match status" value="1"/>
</dbReference>
<dbReference type="InterPro" id="IPR047187">
    <property type="entry name" value="SF1_C_Upf1"/>
</dbReference>
<name>A0A6A6BV98_ZASCE</name>
<keyword evidence="5 9" id="KW-0863">Zinc-finger</keyword>
<dbReference type="Pfam" id="PF13086">
    <property type="entry name" value="AAA_11"/>
    <property type="match status" value="1"/>
</dbReference>
<evidence type="ECO:0000313" key="15">
    <source>
        <dbReference type="Proteomes" id="UP000799537"/>
    </source>
</evidence>
<dbReference type="PROSITE" id="PS51981">
    <property type="entry name" value="ZF_RZ"/>
    <property type="match status" value="1"/>
</dbReference>
<sequence>MAELSRAVGPCLVAHWADLMLSRRTTTLAAMHVLYTPETEFMCHLGERRYMLELAGLSQQVPPRLCLVVDVRSPATSSSSSSLHLEPTTAGMVYDKRGSFSGKRGGPSGPGRSAGDSAPSRPICFHHKRGICKYGRSCTKSHDRDERSLQRDKRVDETLEQLEARASYNSWRSAIRLPPQGTAGLDSQLLWDEALAILNGDDRDCKQSLPRDLENEDDYFGRQHIQALLCGRAKDGRHHSFVKVSRSFFLVMTHPALVDCLSVDTYVGNLYSFISGTNGTRAIPFFQHVCKIVGSILADSTRKTSVDTIDSTLVGLLEILSELLQRERRARFNESLPELLNYLETCAETMPQESLVTSSLISSRVRDLRSVVARANTLLSTEDDAGQQHKSTTVIQTSYPRDIIIPGGRHDNDKADITTMNIFPTRDEIMSDAKEFLPSTDPDQPHFLDNRLERYIDTYFRLLRHDVLGQLKDGIGSFMKTIVQDPKQMTNPMPVFSDNHTYSYSNAFVSYLLLKKSGGLQARISFPQPQSFRKEQRADKRNWWEESRRLEEGILLSFVWIQDSCVHHLFLTVAERSTDPKSDSSLTHNDNMATITTKLATQDKQHVELLLKLSCEKVHGVMLEFPHVLPATFTLVLKSLQHMQRLNRMPFHEWILPDRVEQPGNALKIPPPLYARHAGFAFPLDAVLGHGSSAMSLPSTSTDQDLTLMAELETKTGLDRGQCSALIAALTREFALIQGPPGTGKSYVGVKIMQILQSVKARANLGPIIVVCYTNHALDQFLEHLIATGIRKIVRIGGQSRSEMLDGHNLRNITKSESKSRQEGWQVASAYRALEEHENRSGRILGRVHGVRKRPEWRAFRHHLARKHRRICEQFNTVDVDGFKAVGRHPFEIWTSGIKQEDVAITIRASSTRALDRTIIIEKANRNVQALSSFERQALVGIWTQEIQEDAAAEFFEVVEDAEQSQRHLSNVHEEVNRRVLQSSDVIGITTSGLAKNSSTIRRVRSKVVICEEAGEVMEPHVMSALLPSVEHFIQIGDHQQLRPSINNFLDLSLESDRGKLHQLDRSQFERLSVGEPGRPSIPFAQLNVQRRMRPEISTLIRETIYKRLDDHPSTMQLPDVVGMRKNVFWLNHNNMEDDGGGSMNHHKKSKSNGWEVQMVHALVRHVVRQGVYSTSDIAVLTPYTGQLQRLRAAMRHDFEIVLSDRDDEALIKDGFTAQDSIMEDATAEQNSRKKPLEKKQLSELLRIATVDNFQGEEAKIIIISLVRSNKSRKVGFLKTTNRINVLLSRAQHGMYLVGNIDTYSCVPMWQKVIDMLRAQDFAGPSLGLCCPRHVDTAIQVQQPDDFLKCSPEGGCQEPCKDRLPECGHRCQAKCHSRMMHEVFQCEQPCQRRHQFCNHPCQKPTCGEPCGRCVIPVDNVHLECGHTKDSVSCFRTQDLSSIECDAIVTKTSPGCGHQVVARCHEDVHSETYRCSTPCGTTLRCGHTCPGTCGFCNRKNLEGNATVEHHKCTRVCGRHFGTCDHTCPKRCHDGSDCGLCTSKCEVACKHSRCNLKCHEACAPCIEPCIWSCSHQGACTMPCSAPCNRLPCDERCTRLLPCGHQCPGLCSEDCLSAFCQACEMRLDAHVDMIEFKEYAKINLEETPIVALSCGHFFTTETLDGLIGLNDVYEIGPNGNVIGLGDTSSKLSPAIPKCPHCQRPIQQYTTHRYNRLINRAVIDEMSKRFIVTGQTALQEIERRLIEIETILQASRQDVVRENLASALIGIRQRGIREVAQKLVTRYTPALKLRSDIGKLQTRTGKHHQPAHKLHDATIYATGRSSGLESAFGGLRLEHIPVVSERDDRIALRTNMMRVRTDGVILEDKLRLIPMVRAEYGDSASSLALFERSPAQAFFQSCGKLVAECKDKALKRIAVELSLLYAQLIRAIDTAGLREPEDREMATRERDNARNLLEEATILCEHGFHDAETLLEAVNQSLKLLRKEWYAKVTDQELEAIKKAMVSGSKGIATHSGHWYNCANGHPFAIGECGMPMEVARCPECGANIGGQHHVAVQGVTRAERMEQ</sequence>
<dbReference type="GO" id="GO:0002376">
    <property type="term" value="P:immune system process"/>
    <property type="evidence" value="ECO:0007669"/>
    <property type="project" value="UniProtKB-KW"/>
</dbReference>
<keyword evidence="15" id="KW-1185">Reference proteome</keyword>
<evidence type="ECO:0000256" key="6">
    <source>
        <dbReference type="ARBA" id="ARBA00022806"/>
    </source>
</evidence>
<dbReference type="PROSITE" id="PS50103">
    <property type="entry name" value="ZF_C3H1"/>
    <property type="match status" value="1"/>
</dbReference>
<dbReference type="Pfam" id="PF13087">
    <property type="entry name" value="AAA_12"/>
    <property type="match status" value="1"/>
</dbReference>
<dbReference type="OrthoDB" id="2423195at2759"/>